<protein>
    <submittedName>
        <fullName evidence="2">DNA-directed RNA polymerase N-terminal domain-containing protein</fullName>
    </submittedName>
</protein>
<comment type="caution">
    <text evidence="2">The sequence shown here is derived from an EMBL/GenBank/DDBJ whole genome shotgun (WGS) entry which is preliminary data.</text>
</comment>
<dbReference type="AlphaFoldDB" id="A0A9P5N906"/>
<dbReference type="InterPro" id="IPR037159">
    <property type="entry name" value="RNA_POL_N_sf"/>
</dbReference>
<keyword evidence="2" id="KW-0240">DNA-directed RNA polymerase</keyword>
<accession>A0A9P5N906</accession>
<keyword evidence="2" id="KW-0804">Transcription</keyword>
<sequence>MWDWHIHLREQVKLEIQKIDQEDTKKRQSDKLVPYLTLVNPDRLSLLAILGIMRMQGSGGVLSGMKMTHALIAFGKAIENEHKAQI</sequence>
<evidence type="ECO:0000313" key="3">
    <source>
        <dbReference type="Proteomes" id="UP000724874"/>
    </source>
</evidence>
<dbReference type="Pfam" id="PF14700">
    <property type="entry name" value="RPOL_N"/>
    <property type="match status" value="1"/>
</dbReference>
<dbReference type="OrthoDB" id="3043302at2759"/>
<dbReference type="EMBL" id="JADNYJ010000384">
    <property type="protein sequence ID" value="KAF8870012.1"/>
    <property type="molecule type" value="Genomic_DNA"/>
</dbReference>
<evidence type="ECO:0000259" key="1">
    <source>
        <dbReference type="Pfam" id="PF14700"/>
    </source>
</evidence>
<dbReference type="InterPro" id="IPR029262">
    <property type="entry name" value="RPOL_N"/>
</dbReference>
<reference evidence="2" key="1">
    <citation type="submission" date="2020-11" db="EMBL/GenBank/DDBJ databases">
        <authorList>
            <consortium name="DOE Joint Genome Institute"/>
            <person name="Ahrendt S."/>
            <person name="Riley R."/>
            <person name="Andreopoulos W."/>
            <person name="LaButti K."/>
            <person name="Pangilinan J."/>
            <person name="Ruiz-duenas F.J."/>
            <person name="Barrasa J.M."/>
            <person name="Sanchez-Garcia M."/>
            <person name="Camarero S."/>
            <person name="Miyauchi S."/>
            <person name="Serrano A."/>
            <person name="Linde D."/>
            <person name="Babiker R."/>
            <person name="Drula E."/>
            <person name="Ayuso-Fernandez I."/>
            <person name="Pacheco R."/>
            <person name="Padilla G."/>
            <person name="Ferreira P."/>
            <person name="Barriuso J."/>
            <person name="Kellner H."/>
            <person name="Castanera R."/>
            <person name="Alfaro M."/>
            <person name="Ramirez L."/>
            <person name="Pisabarro A.G."/>
            <person name="Kuo A."/>
            <person name="Tritt A."/>
            <person name="Lipzen A."/>
            <person name="He G."/>
            <person name="Yan M."/>
            <person name="Ng V."/>
            <person name="Cullen D."/>
            <person name="Martin F."/>
            <person name="Rosso M.-N."/>
            <person name="Henrissat B."/>
            <person name="Hibbett D."/>
            <person name="Martinez A.T."/>
            <person name="Grigoriev I.V."/>
        </authorList>
    </citation>
    <scope>NUCLEOTIDE SEQUENCE</scope>
    <source>
        <strain evidence="2">AH 44721</strain>
    </source>
</reference>
<dbReference type="Gene3D" id="1.10.1320.10">
    <property type="entry name" value="DNA-directed RNA polymerase, N-terminal domain"/>
    <property type="match status" value="1"/>
</dbReference>
<organism evidence="2 3">
    <name type="scientific">Gymnopilus junonius</name>
    <name type="common">Spectacular rustgill mushroom</name>
    <name type="synonym">Gymnopilus spectabilis subsp. junonius</name>
    <dbReference type="NCBI Taxonomy" id="109634"/>
    <lineage>
        <taxon>Eukaryota</taxon>
        <taxon>Fungi</taxon>
        <taxon>Dikarya</taxon>
        <taxon>Basidiomycota</taxon>
        <taxon>Agaricomycotina</taxon>
        <taxon>Agaricomycetes</taxon>
        <taxon>Agaricomycetidae</taxon>
        <taxon>Agaricales</taxon>
        <taxon>Agaricineae</taxon>
        <taxon>Hymenogastraceae</taxon>
        <taxon>Gymnopilus</taxon>
    </lineage>
</organism>
<dbReference type="GO" id="GO:0000428">
    <property type="term" value="C:DNA-directed RNA polymerase complex"/>
    <property type="evidence" value="ECO:0007669"/>
    <property type="project" value="UniProtKB-KW"/>
</dbReference>
<gene>
    <name evidence="2" type="ORF">CPB84DRAFT_1644104</name>
</gene>
<evidence type="ECO:0000313" key="2">
    <source>
        <dbReference type="EMBL" id="KAF8870012.1"/>
    </source>
</evidence>
<dbReference type="Proteomes" id="UP000724874">
    <property type="component" value="Unassembled WGS sequence"/>
</dbReference>
<feature type="non-terminal residue" evidence="2">
    <location>
        <position position="86"/>
    </location>
</feature>
<keyword evidence="3" id="KW-1185">Reference proteome</keyword>
<name>A0A9P5N906_GYMJU</name>
<feature type="domain" description="DNA-directed RNA polymerase N-terminal" evidence="1">
    <location>
        <begin position="1"/>
        <end position="85"/>
    </location>
</feature>
<proteinExistence type="predicted"/>